<accession>A0A3B1B623</accession>
<dbReference type="Pfam" id="PF11154">
    <property type="entry name" value="DUF2934"/>
    <property type="match status" value="1"/>
</dbReference>
<proteinExistence type="predicted"/>
<reference evidence="2" key="1">
    <citation type="submission" date="2018-06" db="EMBL/GenBank/DDBJ databases">
        <authorList>
            <person name="Zhirakovskaya E."/>
        </authorList>
    </citation>
    <scope>NUCLEOTIDE SEQUENCE</scope>
</reference>
<evidence type="ECO:0000256" key="1">
    <source>
        <dbReference type="SAM" id="MobiDB-lite"/>
    </source>
</evidence>
<evidence type="ECO:0000313" key="2">
    <source>
        <dbReference type="EMBL" id="VAX11632.1"/>
    </source>
</evidence>
<dbReference type="InterPro" id="IPR021327">
    <property type="entry name" value="DUF2934"/>
</dbReference>
<dbReference type="EMBL" id="UOFY01000075">
    <property type="protein sequence ID" value="VAX11632.1"/>
    <property type="molecule type" value="Genomic_DNA"/>
</dbReference>
<feature type="compositionally biased region" description="Basic residues" evidence="1">
    <location>
        <begin position="1"/>
        <end position="33"/>
    </location>
</feature>
<gene>
    <name evidence="2" type="ORF">MNBD_GAMMA25-2095</name>
</gene>
<organism evidence="2">
    <name type="scientific">hydrothermal vent metagenome</name>
    <dbReference type="NCBI Taxonomy" id="652676"/>
    <lineage>
        <taxon>unclassified sequences</taxon>
        <taxon>metagenomes</taxon>
        <taxon>ecological metagenomes</taxon>
    </lineage>
</organism>
<evidence type="ECO:0008006" key="3">
    <source>
        <dbReference type="Google" id="ProtNLM"/>
    </source>
</evidence>
<dbReference type="AlphaFoldDB" id="A0A3B1B623"/>
<feature type="region of interest" description="Disordered" evidence="1">
    <location>
        <begin position="1"/>
        <end position="40"/>
    </location>
</feature>
<name>A0A3B1B623_9ZZZZ</name>
<sequence length="89" mass="9714">MAIKKKGTVAKSPSRKKTAKKSASKKSTIRKTGKSKETISAADARIRQQVIAEAAYFLSLQRGSEEGSAQEDWLTAEAQVDRKFAGQKD</sequence>
<protein>
    <recommendedName>
        <fullName evidence="3">DUF2934 domain-containing protein</fullName>
    </recommendedName>
</protein>